<proteinExistence type="predicted"/>
<dbReference type="AlphaFoldDB" id="X1BU11"/>
<comment type="caution">
    <text evidence="1">The sequence shown here is derived from an EMBL/GenBank/DDBJ whole genome shotgun (WGS) entry which is preliminary data.</text>
</comment>
<protein>
    <recommendedName>
        <fullName evidence="2">ABC transporter ATPase</fullName>
    </recommendedName>
</protein>
<accession>X1BU11</accession>
<evidence type="ECO:0000313" key="1">
    <source>
        <dbReference type="EMBL" id="GAG75631.1"/>
    </source>
</evidence>
<gene>
    <name evidence="1" type="ORF">S01H4_34960</name>
</gene>
<dbReference type="EMBL" id="BART01018533">
    <property type="protein sequence ID" value="GAG75631.1"/>
    <property type="molecule type" value="Genomic_DNA"/>
</dbReference>
<evidence type="ECO:0008006" key="2">
    <source>
        <dbReference type="Google" id="ProtNLM"/>
    </source>
</evidence>
<sequence>MSLVPISSLPPEAKAWCFGVSALPSDADVDRLREEMEVFLDRWTAHRADLRAGLEWLSDGFLVIAVDESTTGTSGCSIDALTTEIRRLEQTLGVDLLDASPVWYRDSSGCVKRITREEFRQRAADGSITEDTRVFDLTVEHLDAIRSGDWEVEAGNSWHARLL</sequence>
<reference evidence="1" key="1">
    <citation type="journal article" date="2014" name="Front. Microbiol.">
        <title>High frequency of phylogenetically diverse reductive dehalogenase-homologous genes in deep subseafloor sedimentary metagenomes.</title>
        <authorList>
            <person name="Kawai M."/>
            <person name="Futagami T."/>
            <person name="Toyoda A."/>
            <person name="Takaki Y."/>
            <person name="Nishi S."/>
            <person name="Hori S."/>
            <person name="Arai W."/>
            <person name="Tsubouchi T."/>
            <person name="Morono Y."/>
            <person name="Uchiyama I."/>
            <person name="Ito T."/>
            <person name="Fujiyama A."/>
            <person name="Inagaki F."/>
            <person name="Takami H."/>
        </authorList>
    </citation>
    <scope>NUCLEOTIDE SEQUENCE</scope>
    <source>
        <strain evidence="1">Expedition CK06-06</strain>
    </source>
</reference>
<organism evidence="1">
    <name type="scientific">marine sediment metagenome</name>
    <dbReference type="NCBI Taxonomy" id="412755"/>
    <lineage>
        <taxon>unclassified sequences</taxon>
        <taxon>metagenomes</taxon>
        <taxon>ecological metagenomes</taxon>
    </lineage>
</organism>
<name>X1BU11_9ZZZZ</name>